<feature type="transmembrane region" description="Helical" evidence="1">
    <location>
        <begin position="61"/>
        <end position="82"/>
    </location>
</feature>
<keyword evidence="1" id="KW-1133">Transmembrane helix</keyword>
<dbReference type="EMBL" id="WBVQ01000002">
    <property type="protein sequence ID" value="KAB2816284.1"/>
    <property type="molecule type" value="Genomic_DNA"/>
</dbReference>
<gene>
    <name evidence="2" type="ORF">F8C82_11400</name>
</gene>
<proteinExistence type="predicted"/>
<evidence type="ECO:0000256" key="1">
    <source>
        <dbReference type="SAM" id="Phobius"/>
    </source>
</evidence>
<keyword evidence="3" id="KW-1185">Reference proteome</keyword>
<dbReference type="Gene3D" id="2.20.25.190">
    <property type="match status" value="1"/>
</dbReference>
<accession>A0A6L3ZG08</accession>
<dbReference type="AlphaFoldDB" id="A0A6L3ZG08"/>
<feature type="transmembrane region" description="Helical" evidence="1">
    <location>
        <begin position="88"/>
        <end position="105"/>
    </location>
</feature>
<reference evidence="2 3" key="1">
    <citation type="submission" date="2019-10" db="EMBL/GenBank/DDBJ databases">
        <title>Genome sequence of Phaeocystidibacter marisrubri JCM30614 (type strain).</title>
        <authorList>
            <person name="Bowman J.P."/>
        </authorList>
    </citation>
    <scope>NUCLEOTIDE SEQUENCE [LARGE SCALE GENOMIC DNA]</scope>
    <source>
        <strain evidence="2 3">JCM 30614</strain>
    </source>
</reference>
<dbReference type="SUPFAM" id="SSF57783">
    <property type="entry name" value="Zinc beta-ribbon"/>
    <property type="match status" value="1"/>
</dbReference>
<name>A0A6L3ZG08_9FLAO</name>
<comment type="caution">
    <text evidence="2">The sequence shown here is derived from an EMBL/GenBank/DDBJ whole genome shotgun (WGS) entry which is preliminary data.</text>
</comment>
<organism evidence="2 3">
    <name type="scientific">Phaeocystidibacter marisrubri</name>
    <dbReference type="NCBI Taxonomy" id="1577780"/>
    <lineage>
        <taxon>Bacteria</taxon>
        <taxon>Pseudomonadati</taxon>
        <taxon>Bacteroidota</taxon>
        <taxon>Flavobacteriia</taxon>
        <taxon>Flavobacteriales</taxon>
        <taxon>Phaeocystidibacteraceae</taxon>
        <taxon>Phaeocystidibacter</taxon>
    </lineage>
</organism>
<sequence>MKLFSTCPHCKHENSFRTFASDRKDVAMEKGEIANLNCDECRQEYQFPIDELIPEIDYRTLIISSVVLYFTALGLNYVFFLLTQTSGILRPVALLILPMGFAYFFHKTELIRVEKFNRSRRERKERKKAHK</sequence>
<dbReference type="Proteomes" id="UP000484164">
    <property type="component" value="Unassembled WGS sequence"/>
</dbReference>
<keyword evidence="1" id="KW-0472">Membrane</keyword>
<dbReference type="OrthoDB" id="1179607at2"/>
<protein>
    <submittedName>
        <fullName evidence="2">Uncharacterized protein</fullName>
    </submittedName>
</protein>
<keyword evidence="1" id="KW-0812">Transmembrane</keyword>
<evidence type="ECO:0000313" key="3">
    <source>
        <dbReference type="Proteomes" id="UP000484164"/>
    </source>
</evidence>
<dbReference type="RefSeq" id="WP_151693711.1">
    <property type="nucleotide sequence ID" value="NZ_BMGX01000001.1"/>
</dbReference>
<evidence type="ECO:0000313" key="2">
    <source>
        <dbReference type="EMBL" id="KAB2816284.1"/>
    </source>
</evidence>
<dbReference type="InterPro" id="IPR038567">
    <property type="entry name" value="T_Elf1_sf"/>
</dbReference>